<evidence type="ECO:0000256" key="1">
    <source>
        <dbReference type="SAM" id="SignalP"/>
    </source>
</evidence>
<evidence type="ECO:0000313" key="4">
    <source>
        <dbReference type="Proteomes" id="UP000037600"/>
    </source>
</evidence>
<proteinExistence type="predicted"/>
<evidence type="ECO:0000313" key="3">
    <source>
        <dbReference type="EMBL" id="KMT65898.1"/>
    </source>
</evidence>
<reference evidence="3 4" key="1">
    <citation type="submission" date="2015-04" db="EMBL/GenBank/DDBJ databases">
        <title>Draft Genome Sequence of the Novel Agar-Digesting Marine Bacterium Q1.</title>
        <authorList>
            <person name="Li Y."/>
            <person name="Li D."/>
            <person name="Chen G."/>
            <person name="Du Z."/>
        </authorList>
    </citation>
    <scope>NUCLEOTIDE SEQUENCE [LARGE SCALE GENOMIC DNA]</scope>
    <source>
        <strain evidence="3 4">Q1</strain>
    </source>
</reference>
<dbReference type="AlphaFoldDB" id="A0A0J8GYT6"/>
<feature type="signal peptide" evidence="1">
    <location>
        <begin position="1"/>
        <end position="20"/>
    </location>
</feature>
<gene>
    <name evidence="3" type="ORF">XM47_06590</name>
</gene>
<feature type="domain" description="DUF4426" evidence="2">
    <location>
        <begin position="30"/>
        <end position="147"/>
    </location>
</feature>
<dbReference type="EMBL" id="LAZL01000008">
    <property type="protein sequence ID" value="KMT65898.1"/>
    <property type="molecule type" value="Genomic_DNA"/>
</dbReference>
<name>A0A0J8GYT6_9ALTE</name>
<dbReference type="InterPro" id="IPR025218">
    <property type="entry name" value="DUF4426"/>
</dbReference>
<dbReference type="Pfam" id="PF14467">
    <property type="entry name" value="DUF4426"/>
    <property type="match status" value="1"/>
</dbReference>
<dbReference type="STRING" id="1513271.XM47_06590"/>
<dbReference type="RefSeq" id="WP_077066504.1">
    <property type="nucleotide sequence ID" value="NZ_KQ130486.1"/>
</dbReference>
<organism evidence="3 4">
    <name type="scientific">Catenovulum maritimum</name>
    <dbReference type="NCBI Taxonomy" id="1513271"/>
    <lineage>
        <taxon>Bacteria</taxon>
        <taxon>Pseudomonadati</taxon>
        <taxon>Pseudomonadota</taxon>
        <taxon>Gammaproteobacteria</taxon>
        <taxon>Alteromonadales</taxon>
        <taxon>Alteromonadaceae</taxon>
        <taxon>Catenovulum</taxon>
    </lineage>
</organism>
<dbReference type="Proteomes" id="UP000037600">
    <property type="component" value="Unassembled WGS sequence"/>
</dbReference>
<protein>
    <recommendedName>
        <fullName evidence="2">DUF4426 domain-containing protein</fullName>
    </recommendedName>
</protein>
<keyword evidence="1" id="KW-0732">Signal</keyword>
<keyword evidence="4" id="KW-1185">Reference proteome</keyword>
<evidence type="ECO:0000259" key="2">
    <source>
        <dbReference type="Pfam" id="PF14467"/>
    </source>
</evidence>
<comment type="caution">
    <text evidence="3">The sequence shown here is derived from an EMBL/GenBank/DDBJ whole genome shotgun (WGS) entry which is preliminary data.</text>
</comment>
<dbReference type="Gene3D" id="2.60.40.3340">
    <property type="entry name" value="Domain of unknown function DUF4426"/>
    <property type="match status" value="1"/>
</dbReference>
<accession>A0A0J8GYT6</accession>
<sequence length="147" mass="16895">MNILKRLSIILCFISFGVMANENPNQTIRGNWEINHIAFPSTFIQASTAKALKLTRANNRALVNISVIDISNQTRIPVKVKVTGKIQNLVGTNKSLDFVEVDEKDAIYYLSQLKYANEETFRFFIQIKDPKTGRIEEIKFLQKMWVD</sequence>
<feature type="chain" id="PRO_5005299093" description="DUF4426 domain-containing protein" evidence="1">
    <location>
        <begin position="21"/>
        <end position="147"/>
    </location>
</feature>